<sequence length="75" mass="8115">MSIANQALSIYAVNEGYLDDVPVNKLLAFEEGLHAHFANTQGELISKVNATGGWDNDIEGAFKKGIAEFKTTGSW</sequence>
<dbReference type="WBParaSite" id="PSU_v2.g273.t1">
    <property type="protein sequence ID" value="PSU_v2.g273.t1"/>
    <property type="gene ID" value="PSU_v2.g273"/>
</dbReference>
<evidence type="ECO:0000313" key="2">
    <source>
        <dbReference type="Proteomes" id="UP000887577"/>
    </source>
</evidence>
<dbReference type="AlphaFoldDB" id="A0A914YXB3"/>
<name>A0A914YXB3_9BILA</name>
<reference evidence="3" key="1">
    <citation type="submission" date="2022-11" db="UniProtKB">
        <authorList>
            <consortium name="WormBaseParasite"/>
        </authorList>
    </citation>
    <scope>IDENTIFICATION</scope>
</reference>
<keyword evidence="2" id="KW-1185">Reference proteome</keyword>
<organism evidence="2 3">
    <name type="scientific">Panagrolaimus superbus</name>
    <dbReference type="NCBI Taxonomy" id="310955"/>
    <lineage>
        <taxon>Eukaryota</taxon>
        <taxon>Metazoa</taxon>
        <taxon>Ecdysozoa</taxon>
        <taxon>Nematoda</taxon>
        <taxon>Chromadorea</taxon>
        <taxon>Rhabditida</taxon>
        <taxon>Tylenchina</taxon>
        <taxon>Panagrolaimomorpha</taxon>
        <taxon>Panagrolaimoidea</taxon>
        <taxon>Panagrolaimidae</taxon>
        <taxon>Panagrolaimus</taxon>
    </lineage>
</organism>
<protein>
    <submittedName>
        <fullName evidence="3">ATP synthase alpha subunit C-terminal domain-containing protein</fullName>
    </submittedName>
</protein>
<feature type="domain" description="ATP synthase alpha subunit C-terminal" evidence="1">
    <location>
        <begin position="1"/>
        <end position="69"/>
    </location>
</feature>
<dbReference type="Gene3D" id="1.20.150.20">
    <property type="entry name" value="ATP synthase alpha/beta chain, C-terminal domain"/>
    <property type="match status" value="1"/>
</dbReference>
<evidence type="ECO:0000259" key="1">
    <source>
        <dbReference type="Pfam" id="PF00306"/>
    </source>
</evidence>
<proteinExistence type="predicted"/>
<dbReference type="Proteomes" id="UP000887577">
    <property type="component" value="Unplaced"/>
</dbReference>
<accession>A0A914YXB3</accession>
<dbReference type="InterPro" id="IPR038376">
    <property type="entry name" value="ATP_synth_asu_C_sf"/>
</dbReference>
<dbReference type="InterPro" id="IPR000793">
    <property type="entry name" value="ATP_synth_asu_C"/>
</dbReference>
<dbReference type="Pfam" id="PF00306">
    <property type="entry name" value="ATP-synt_ab_C"/>
    <property type="match status" value="1"/>
</dbReference>
<dbReference type="SUPFAM" id="SSF47917">
    <property type="entry name" value="C-terminal domain of alpha and beta subunits of F1 ATP synthase"/>
    <property type="match status" value="1"/>
</dbReference>
<dbReference type="GO" id="GO:0015986">
    <property type="term" value="P:proton motive force-driven ATP synthesis"/>
    <property type="evidence" value="ECO:0007669"/>
    <property type="project" value="InterPro"/>
</dbReference>
<evidence type="ECO:0000313" key="3">
    <source>
        <dbReference type="WBParaSite" id="PSU_v2.g273.t1"/>
    </source>
</evidence>